<accession>F7BKI1</accession>
<dbReference type="Pfam" id="PF14976">
    <property type="entry name" value="YPEH2ZP"/>
    <property type="match status" value="1"/>
</dbReference>
<dbReference type="AlphaFoldDB" id="F7BKI1"/>
<accession>A0A1W2WJG4</accession>
<dbReference type="GeneTree" id="ENSGT00390000005106"/>
<gene>
    <name evidence="2" type="primary">LOC100180771</name>
</gene>
<protein>
    <submittedName>
        <fullName evidence="2">Protein FAM72A-like</fullName>
    </submittedName>
</protein>
<reference evidence="2" key="3">
    <citation type="submission" date="2025-09" db="UniProtKB">
        <authorList>
            <consortium name="Ensembl"/>
        </authorList>
    </citation>
    <scope>IDENTIFICATION</scope>
</reference>
<sequence>MESLYNKPLNLHPYFKQKKVYILWCAFCKQRLSDRTMKALLLSDTSANLYSTDISPKPAVDLVGKHYTTDMCSCKIKDMACTSCGNSVGYHVVLPCAKCMDSCNNGHFWIFHLHASTVSKRLNSSGCDVLKWADLEISVENKSFDDEPCR</sequence>
<comment type="similarity">
    <text evidence="1">Belongs to the FAM72 family.</text>
</comment>
<dbReference type="PANTHER" id="PTHR31841">
    <property type="entry name" value="PROTEIN FAM72A-RELATED"/>
    <property type="match status" value="1"/>
</dbReference>
<dbReference type="HOGENOM" id="CLU_127817_0_0_1"/>
<dbReference type="InterPro" id="IPR026768">
    <property type="entry name" value="YPEH2ZP"/>
</dbReference>
<evidence type="ECO:0000256" key="1">
    <source>
        <dbReference type="ARBA" id="ARBA00006888"/>
    </source>
</evidence>
<dbReference type="OMA" id="HLWIFNS"/>
<proteinExistence type="inferred from homology"/>
<dbReference type="STRING" id="7719.ENSCINP00000012750"/>
<dbReference type="PANTHER" id="PTHR31841:SF1">
    <property type="entry name" value="PROTEIN FAM72A-RELATED"/>
    <property type="match status" value="1"/>
</dbReference>
<name>F7BKI1_CIOIN</name>
<dbReference type="GeneID" id="100180771"/>
<dbReference type="OrthoDB" id="2526683at2759"/>
<evidence type="ECO:0000313" key="3">
    <source>
        <dbReference type="Proteomes" id="UP000008144"/>
    </source>
</evidence>
<dbReference type="RefSeq" id="XP_002128712.1">
    <property type="nucleotide sequence ID" value="XM_002128676.5"/>
</dbReference>
<dbReference type="InParanoid" id="F7BKI1"/>
<evidence type="ECO:0000313" key="2">
    <source>
        <dbReference type="Ensembl" id="ENSCINP00000012750.3"/>
    </source>
</evidence>
<dbReference type="Proteomes" id="UP000008144">
    <property type="component" value="Unassembled WGS sequence"/>
</dbReference>
<reference evidence="3" key="1">
    <citation type="journal article" date="2002" name="Science">
        <title>The draft genome of Ciona intestinalis: insights into chordate and vertebrate origins.</title>
        <authorList>
            <person name="Dehal P."/>
            <person name="Satou Y."/>
            <person name="Campbell R.K."/>
            <person name="Chapman J."/>
            <person name="Degnan B."/>
            <person name="De Tomaso A."/>
            <person name="Davidson B."/>
            <person name="Di Gregorio A."/>
            <person name="Gelpke M."/>
            <person name="Goodstein D.M."/>
            <person name="Harafuji N."/>
            <person name="Hastings K.E."/>
            <person name="Ho I."/>
            <person name="Hotta K."/>
            <person name="Huang W."/>
            <person name="Kawashima T."/>
            <person name="Lemaire P."/>
            <person name="Martinez D."/>
            <person name="Meinertzhagen I.A."/>
            <person name="Necula S."/>
            <person name="Nonaka M."/>
            <person name="Putnam N."/>
            <person name="Rash S."/>
            <person name="Saiga H."/>
            <person name="Satake M."/>
            <person name="Terry A."/>
            <person name="Yamada L."/>
            <person name="Wang H.G."/>
            <person name="Awazu S."/>
            <person name="Azumi K."/>
            <person name="Boore J."/>
            <person name="Branno M."/>
            <person name="Chin-Bow S."/>
            <person name="DeSantis R."/>
            <person name="Doyle S."/>
            <person name="Francino P."/>
            <person name="Keys D.N."/>
            <person name="Haga S."/>
            <person name="Hayashi H."/>
            <person name="Hino K."/>
            <person name="Imai K.S."/>
            <person name="Inaba K."/>
            <person name="Kano S."/>
            <person name="Kobayashi K."/>
            <person name="Kobayashi M."/>
            <person name="Lee B.I."/>
            <person name="Makabe K.W."/>
            <person name="Manohar C."/>
            <person name="Matassi G."/>
            <person name="Medina M."/>
            <person name="Mochizuki Y."/>
            <person name="Mount S."/>
            <person name="Morishita T."/>
            <person name="Miura S."/>
            <person name="Nakayama A."/>
            <person name="Nishizaka S."/>
            <person name="Nomoto H."/>
            <person name="Ohta F."/>
            <person name="Oishi K."/>
            <person name="Rigoutsos I."/>
            <person name="Sano M."/>
            <person name="Sasaki A."/>
            <person name="Sasakura Y."/>
            <person name="Shoguchi E."/>
            <person name="Shin-i T."/>
            <person name="Spagnuolo A."/>
            <person name="Stainier D."/>
            <person name="Suzuki M.M."/>
            <person name="Tassy O."/>
            <person name="Takatori N."/>
            <person name="Tokuoka M."/>
            <person name="Yagi K."/>
            <person name="Yoshizaki F."/>
            <person name="Wada S."/>
            <person name="Zhang C."/>
            <person name="Hyatt P.D."/>
            <person name="Larimer F."/>
            <person name="Detter C."/>
            <person name="Doggett N."/>
            <person name="Glavina T."/>
            <person name="Hawkins T."/>
            <person name="Richardson P."/>
            <person name="Lucas S."/>
            <person name="Kohara Y."/>
            <person name="Levine M."/>
            <person name="Satoh N."/>
            <person name="Rokhsar D.S."/>
        </authorList>
    </citation>
    <scope>NUCLEOTIDE SEQUENCE [LARGE SCALE GENOMIC DNA]</scope>
</reference>
<dbReference type="KEGG" id="cin:100180771"/>
<dbReference type="Ensembl" id="ENSCINT00000012750.3">
    <property type="protein sequence ID" value="ENSCINP00000012750.3"/>
    <property type="gene ID" value="ENSCING00000006171.3"/>
</dbReference>
<reference evidence="2" key="2">
    <citation type="submission" date="2025-08" db="UniProtKB">
        <authorList>
            <consortium name="Ensembl"/>
        </authorList>
    </citation>
    <scope>IDENTIFICATION</scope>
</reference>
<dbReference type="GO" id="GO:0005829">
    <property type="term" value="C:cytosol"/>
    <property type="evidence" value="ECO:0000318"/>
    <property type="project" value="GO_Central"/>
</dbReference>
<organism evidence="2 3">
    <name type="scientific">Ciona intestinalis</name>
    <name type="common">Transparent sea squirt</name>
    <name type="synonym">Ascidia intestinalis</name>
    <dbReference type="NCBI Taxonomy" id="7719"/>
    <lineage>
        <taxon>Eukaryota</taxon>
        <taxon>Metazoa</taxon>
        <taxon>Chordata</taxon>
        <taxon>Tunicata</taxon>
        <taxon>Ascidiacea</taxon>
        <taxon>Phlebobranchia</taxon>
        <taxon>Cionidae</taxon>
        <taxon>Ciona</taxon>
    </lineage>
</organism>
<keyword evidence="3" id="KW-1185">Reference proteome</keyword>